<name>E8ZDL0_9CAUD</name>
<dbReference type="EMBL" id="FR671408">
    <property type="protein sequence ID" value="CBW39101.1"/>
    <property type="molecule type" value="Genomic_DNA"/>
</dbReference>
<protein>
    <submittedName>
        <fullName evidence="3">Phage protein</fullName>
    </submittedName>
</protein>
<accession>E8ZDL0</accession>
<feature type="coiled-coil region" evidence="1">
    <location>
        <begin position="33"/>
        <end position="60"/>
    </location>
</feature>
<proteinExistence type="predicted"/>
<evidence type="ECO:0000256" key="1">
    <source>
        <dbReference type="SAM" id="Coils"/>
    </source>
</evidence>
<reference evidence="4" key="1">
    <citation type="journal article" date="2011" name="Science">
        <title>Rapid pneumococcal evolution in response to clinical interventions.</title>
        <authorList>
            <person name="Croucher N.J."/>
            <person name="Harris S.R."/>
            <person name="Fraser C."/>
            <person name="Quail M.A."/>
            <person name="Burton J."/>
            <person name="Van der Linden M."/>
            <person name="McGee L."/>
            <person name="Von Gottberg A."/>
            <person name="Song J.H."/>
            <person name="Ko K.S."/>
            <person name="Pichon B."/>
            <person name="Baker S."/>
            <person name="Parry C.M."/>
            <person name="Lambertsen L.M."/>
            <person name="Shahinas D."/>
            <person name="Pillai D.R."/>
            <person name="Mitchell T.J."/>
            <person name="Dougan G."/>
            <person name="Tomasz A."/>
            <person name="Klugman K.P."/>
            <person name="Parkhill J."/>
            <person name="Hanage W.P."/>
            <person name="Bentley S.D."/>
        </authorList>
    </citation>
    <scope>NUCLEOTIDE SEQUENCE [LARGE SCALE GENOMIC DNA]</scope>
</reference>
<evidence type="ECO:0000313" key="4">
    <source>
        <dbReference type="Proteomes" id="UP000387715"/>
    </source>
</evidence>
<feature type="region of interest" description="Disordered" evidence="2">
    <location>
        <begin position="119"/>
        <end position="144"/>
    </location>
</feature>
<evidence type="ECO:0000256" key="2">
    <source>
        <dbReference type="SAM" id="MobiDB-lite"/>
    </source>
</evidence>
<dbReference type="Proteomes" id="UP000387715">
    <property type="component" value="Segment"/>
</dbReference>
<keyword evidence="1" id="KW-0175">Coiled coil</keyword>
<evidence type="ECO:0000313" key="3">
    <source>
        <dbReference type="EMBL" id="CBW39101.1"/>
    </source>
</evidence>
<sequence length="156" mass="17729">MKMSEFKTIETQEELDNIVKERIRREREKFGDYDELKKRVSELESENSALKSTVEDDKQTRAGLDAQITELQGQVSNYETASLRTRIALQNGLPYDLADRLQGADEEALKADAERLAGFMRPATPPAPLRDTEPAIGDDKTTQMKQMLRELQPKGE</sequence>
<feature type="compositionally biased region" description="Basic and acidic residues" evidence="2">
    <location>
        <begin position="130"/>
        <end position="144"/>
    </location>
</feature>
<organism evidence="3 4">
    <name type="scientific">Streptococcus phage 23782</name>
    <dbReference type="NCBI Taxonomy" id="870472"/>
    <lineage>
        <taxon>Viruses</taxon>
        <taxon>Duplodnaviria</taxon>
        <taxon>Heunggongvirae</taxon>
        <taxon>Uroviricota</taxon>
        <taxon>Caudoviricetes</taxon>
        <taxon>Caudoviricetes incertae sedis</taxon>
        <taxon>Malkevirus</taxon>
        <taxon>Malkevirus mv23782</taxon>
    </lineage>
</organism>
<dbReference type="Pfam" id="PF14265">
    <property type="entry name" value="DUF4355"/>
    <property type="match status" value="1"/>
</dbReference>
<dbReference type="InterPro" id="IPR025580">
    <property type="entry name" value="Gp46"/>
</dbReference>
<keyword evidence="4" id="KW-1185">Reference proteome</keyword>